<organism evidence="2 3">
    <name type="scientific">Ustilago trichophora</name>
    <dbReference type="NCBI Taxonomy" id="86804"/>
    <lineage>
        <taxon>Eukaryota</taxon>
        <taxon>Fungi</taxon>
        <taxon>Dikarya</taxon>
        <taxon>Basidiomycota</taxon>
        <taxon>Ustilaginomycotina</taxon>
        <taxon>Ustilaginomycetes</taxon>
        <taxon>Ustilaginales</taxon>
        <taxon>Ustilaginaceae</taxon>
        <taxon>Ustilago</taxon>
    </lineage>
</organism>
<feature type="compositionally biased region" description="Basic residues" evidence="1">
    <location>
        <begin position="627"/>
        <end position="640"/>
    </location>
</feature>
<evidence type="ECO:0000313" key="3">
    <source>
        <dbReference type="Proteomes" id="UP000324022"/>
    </source>
</evidence>
<reference evidence="2 3" key="1">
    <citation type="submission" date="2018-03" db="EMBL/GenBank/DDBJ databases">
        <authorList>
            <person name="Guldener U."/>
        </authorList>
    </citation>
    <scope>NUCLEOTIDE SEQUENCE [LARGE SCALE GENOMIC DNA]</scope>
    <source>
        <strain evidence="2 3">NBRC100155</strain>
    </source>
</reference>
<protein>
    <submittedName>
        <fullName evidence="2">Related to conserved hypothetcial protein</fullName>
    </submittedName>
</protein>
<keyword evidence="3" id="KW-1185">Reference proteome</keyword>
<dbReference type="OrthoDB" id="2551385at2759"/>
<feature type="region of interest" description="Disordered" evidence="1">
    <location>
        <begin position="256"/>
        <end position="280"/>
    </location>
</feature>
<feature type="compositionally biased region" description="Basic and acidic residues" evidence="1">
    <location>
        <begin position="429"/>
        <end position="442"/>
    </location>
</feature>
<dbReference type="AlphaFoldDB" id="A0A5C3EN26"/>
<dbReference type="EMBL" id="OOIN01000042">
    <property type="protein sequence ID" value="SPO31928.1"/>
    <property type="molecule type" value="Genomic_DNA"/>
</dbReference>
<evidence type="ECO:0000313" key="2">
    <source>
        <dbReference type="EMBL" id="SPO31928.1"/>
    </source>
</evidence>
<gene>
    <name evidence="2" type="ORF">UTRI_06650_B</name>
</gene>
<dbReference type="Proteomes" id="UP000324022">
    <property type="component" value="Unassembled WGS sequence"/>
</dbReference>
<feature type="region of interest" description="Disordered" evidence="1">
    <location>
        <begin position="1007"/>
        <end position="1052"/>
    </location>
</feature>
<accession>A0A5C3EN26</accession>
<feature type="region of interest" description="Disordered" evidence="1">
    <location>
        <begin position="334"/>
        <end position="361"/>
    </location>
</feature>
<feature type="region of interest" description="Disordered" evidence="1">
    <location>
        <begin position="412"/>
        <end position="442"/>
    </location>
</feature>
<proteinExistence type="predicted"/>
<evidence type="ECO:0000256" key="1">
    <source>
        <dbReference type="SAM" id="MobiDB-lite"/>
    </source>
</evidence>
<name>A0A5C3EN26_9BASI</name>
<feature type="compositionally biased region" description="Polar residues" evidence="1">
    <location>
        <begin position="1015"/>
        <end position="1042"/>
    </location>
</feature>
<sequence length="1084" mass="116207">MSTTASARPSRSALPRSLPTVTLFSHPAARLVKTVPQLLPPARVNGHVPKDTLGVGRASSSDVILTDVYGPLSILLVPDPLDPTIATLVLSVGFQDALLHGAARRFVLPFRSFQRDQVSGQLISQSKIKAFDAADRTIYPGLGAGPKGLDGGSFWFFEDVGEEGAFDRYRWEKDGVSRRAIWTVWLISTPAPVVLHVQNLLQSYPASVPPLPPWLKENNGFPWQDSYIALNQAPKLTLPIDEDRIPPNIDDIAAEPSTSPTVPVSHRSLPSIPHSPTKPEHLCVDNHEAFQQASAATAKETDDHVSTSHTFQEATLTRNHQVALAGGVAETTLANAQSTQSTPTKSKLSVRSQHLRDGSSSVTIGDAPEVILRNASRAATIPQYRNSLVAVDNLTGQIIGVLASQINLDLPPADPNQLEETNSSDEASADVKEEDEAKTPLDEHTRILQHKAPEPALDLRTDQALLSKDPVVLDVNEDNLVTPRPSAFVYRDAATTCVSSRPLSILAADTFAPPPLPPKQSALRGARMAAGSSPDIAPSRRTSTASAAFFSADSDAEAMSSYDSDALEIDARTITHDKLPASFISIRGGAANDIERHRPELLQDCDADDGAASDASGSTVGGPAVRMWRKARGKTKKKPSSKAATATNPSAHIIQSFKSRQASEYSDRTSKAETALEGLSDIDADIDASMQAEQNAQANLDLAPKEQSDGAPIAEDRTIHLARPKTGPGYHLPRTGLRTDEVRSIEDRVWREALDGGQLPIDAPYTHLAARGDAGFYPSSILSSPRSFTDGSAIELLSAEDKARQARKKERKQNQQNQRAERLKNMQGGTVLIEFLAGSSRIGASLIRSAGLDGGSADLDHTVETSKAETASTSNDLASSVLDYVPLLPQHLLSFFGLASSLTSPSAAKDNIILPSSRTEGPAAMATSSSYLPSLRLSAFGGLLSEASDWVSNLFTFNTSAPSSNSVETTEADAPADLSKAEEWEYAIPDFDPNSMASTPRPIYRRKRPIPSAMNGFNINKLTDSPSTKANDAPESESSSPQHRPGAGSAVANEQRYSILHIDSLGIGRRAFLRGMPELEGLRF</sequence>
<feature type="region of interest" description="Disordered" evidence="1">
    <location>
        <begin position="801"/>
        <end position="822"/>
    </location>
</feature>
<feature type="region of interest" description="Disordered" evidence="1">
    <location>
        <begin position="605"/>
        <end position="652"/>
    </location>
</feature>